<sequence>MSELTFKRLSVDSLHDFLDYFDHEAFTDNEKWAGCYCQFYLNDPAKVGSQPTSKEGNRQSACDRVESGDMDGYLAYQDGKVVGWTAAGASSLFPGLPDASDKLARILCFVIHPDHRGEGVATGMLDHAIADLSARGFAAIEAAPYTAPEMQASNYRGHLSMYQKVGFEVVVDMGEFGVLVRKHLD</sequence>
<evidence type="ECO:0000259" key="1">
    <source>
        <dbReference type="PROSITE" id="PS51186"/>
    </source>
</evidence>
<dbReference type="Gene3D" id="3.40.630.30">
    <property type="match status" value="1"/>
</dbReference>
<dbReference type="GO" id="GO:0016747">
    <property type="term" value="F:acyltransferase activity, transferring groups other than amino-acyl groups"/>
    <property type="evidence" value="ECO:0007669"/>
    <property type="project" value="InterPro"/>
</dbReference>
<dbReference type="AlphaFoldDB" id="A0A6J6N6Y1"/>
<accession>A0A6J6N6Y1</accession>
<dbReference type="PROSITE" id="PS51186">
    <property type="entry name" value="GNAT"/>
    <property type="match status" value="1"/>
</dbReference>
<protein>
    <submittedName>
        <fullName evidence="2">Unannotated protein</fullName>
    </submittedName>
</protein>
<dbReference type="CDD" id="cd04301">
    <property type="entry name" value="NAT_SF"/>
    <property type="match status" value="1"/>
</dbReference>
<dbReference type="Pfam" id="PF00583">
    <property type="entry name" value="Acetyltransf_1"/>
    <property type="match status" value="1"/>
</dbReference>
<proteinExistence type="predicted"/>
<dbReference type="SUPFAM" id="SSF55729">
    <property type="entry name" value="Acyl-CoA N-acyltransferases (Nat)"/>
    <property type="match status" value="1"/>
</dbReference>
<dbReference type="InterPro" id="IPR000182">
    <property type="entry name" value="GNAT_dom"/>
</dbReference>
<reference evidence="2" key="1">
    <citation type="submission" date="2020-05" db="EMBL/GenBank/DDBJ databases">
        <authorList>
            <person name="Chiriac C."/>
            <person name="Salcher M."/>
            <person name="Ghai R."/>
            <person name="Kavagutti S V."/>
        </authorList>
    </citation>
    <scope>NUCLEOTIDE SEQUENCE</scope>
</reference>
<feature type="domain" description="N-acetyltransferase" evidence="1">
    <location>
        <begin position="4"/>
        <end position="185"/>
    </location>
</feature>
<dbReference type="EMBL" id="CAEZXK010000006">
    <property type="protein sequence ID" value="CAB4681887.1"/>
    <property type="molecule type" value="Genomic_DNA"/>
</dbReference>
<organism evidence="2">
    <name type="scientific">freshwater metagenome</name>
    <dbReference type="NCBI Taxonomy" id="449393"/>
    <lineage>
        <taxon>unclassified sequences</taxon>
        <taxon>metagenomes</taxon>
        <taxon>ecological metagenomes</taxon>
    </lineage>
</organism>
<evidence type="ECO:0000313" key="2">
    <source>
        <dbReference type="EMBL" id="CAB4681887.1"/>
    </source>
</evidence>
<name>A0A6J6N6Y1_9ZZZZ</name>
<gene>
    <name evidence="2" type="ORF">UFOPK2370_00359</name>
</gene>
<dbReference type="InterPro" id="IPR016181">
    <property type="entry name" value="Acyl_CoA_acyltransferase"/>
</dbReference>